<evidence type="ECO:0000256" key="3">
    <source>
        <dbReference type="ARBA" id="ARBA00022448"/>
    </source>
</evidence>
<dbReference type="InterPro" id="IPR003593">
    <property type="entry name" value="AAA+_ATPase"/>
</dbReference>
<keyword evidence="4" id="KW-1003">Cell membrane</keyword>
<dbReference type="InterPro" id="IPR013563">
    <property type="entry name" value="Oligopep_ABC_C"/>
</dbReference>
<proteinExistence type="inferred from homology"/>
<organism evidence="9 10">
    <name type="scientific">Paenibacillus radicis</name>
    <name type="common">ex Xue et al. 2023</name>
    <dbReference type="NCBI Taxonomy" id="2972489"/>
    <lineage>
        <taxon>Bacteria</taxon>
        <taxon>Bacillati</taxon>
        <taxon>Bacillota</taxon>
        <taxon>Bacilli</taxon>
        <taxon>Bacillales</taxon>
        <taxon>Paenibacillaceae</taxon>
        <taxon>Paenibacillus</taxon>
    </lineage>
</organism>
<dbReference type="Gene3D" id="3.40.50.300">
    <property type="entry name" value="P-loop containing nucleotide triphosphate hydrolases"/>
    <property type="match status" value="1"/>
</dbReference>
<dbReference type="EMBL" id="JANQBD010000030">
    <property type="protein sequence ID" value="MCR8635660.1"/>
    <property type="molecule type" value="Genomic_DNA"/>
</dbReference>
<comment type="similarity">
    <text evidence="2">Belongs to the ABC transporter superfamily.</text>
</comment>
<evidence type="ECO:0000256" key="6">
    <source>
        <dbReference type="ARBA" id="ARBA00022840"/>
    </source>
</evidence>
<dbReference type="GO" id="GO:0005524">
    <property type="term" value="F:ATP binding"/>
    <property type="evidence" value="ECO:0007669"/>
    <property type="project" value="UniProtKB-KW"/>
</dbReference>
<protein>
    <submittedName>
        <fullName evidence="9">ABC transporter ATP-binding protein</fullName>
    </submittedName>
</protein>
<comment type="subcellular location">
    <subcellularLocation>
        <location evidence="1">Cell membrane</location>
        <topology evidence="1">Peripheral membrane protein</topology>
    </subcellularLocation>
</comment>
<sequence length="330" mass="36162">MDQNTLLKVEDLKTCFFTDSGIVASVDGVSFSVNRGETVAIVGESGCGKSVTSLSIMGLLGSSGKIVNGSIRFEGNDLLKLSKKEMRTIRGNNIAMIFQEPLTSLNPVFTVGYQIRETILIHEKISKDAAKQRVIELLKQVGIPHSERIYHSFPHSLSGGMRQRVMIAMAIACRPKLIIADEPTTALDVTIQAQILEILKSLKELNDTTILLITHDLGVVAEVADRVMVMYAGQLVEQSDVFSLFSAPKHPYTLGLLNSTPKIHRLSEQLESIEGSVPNPLQMPVGCRFHPRCPSAMDLCRQSPPPAISMSEREEVKCWLYAETKEAAGG</sequence>
<evidence type="ECO:0000256" key="1">
    <source>
        <dbReference type="ARBA" id="ARBA00004202"/>
    </source>
</evidence>
<dbReference type="InterPro" id="IPR027417">
    <property type="entry name" value="P-loop_NTPase"/>
</dbReference>
<comment type="caution">
    <text evidence="9">The sequence shown here is derived from an EMBL/GenBank/DDBJ whole genome shotgun (WGS) entry which is preliminary data.</text>
</comment>
<dbReference type="Proteomes" id="UP001300012">
    <property type="component" value="Unassembled WGS sequence"/>
</dbReference>
<evidence type="ECO:0000256" key="4">
    <source>
        <dbReference type="ARBA" id="ARBA00022475"/>
    </source>
</evidence>
<name>A0ABT1YSF6_9BACL</name>
<feature type="domain" description="ABC transporter" evidence="8">
    <location>
        <begin position="7"/>
        <end position="257"/>
    </location>
</feature>
<keyword evidence="3" id="KW-0813">Transport</keyword>
<keyword evidence="10" id="KW-1185">Reference proteome</keyword>
<dbReference type="SMART" id="SM00382">
    <property type="entry name" value="AAA"/>
    <property type="match status" value="1"/>
</dbReference>
<evidence type="ECO:0000259" key="8">
    <source>
        <dbReference type="PROSITE" id="PS50893"/>
    </source>
</evidence>
<dbReference type="PANTHER" id="PTHR43297:SF2">
    <property type="entry name" value="DIPEPTIDE TRANSPORT ATP-BINDING PROTEIN DPPD"/>
    <property type="match status" value="1"/>
</dbReference>
<dbReference type="Pfam" id="PF08352">
    <property type="entry name" value="oligo_HPY"/>
    <property type="match status" value="1"/>
</dbReference>
<evidence type="ECO:0000313" key="9">
    <source>
        <dbReference type="EMBL" id="MCR8635660.1"/>
    </source>
</evidence>
<dbReference type="PROSITE" id="PS50893">
    <property type="entry name" value="ABC_TRANSPORTER_2"/>
    <property type="match status" value="1"/>
</dbReference>
<keyword evidence="7" id="KW-0472">Membrane</keyword>
<dbReference type="Pfam" id="PF00005">
    <property type="entry name" value="ABC_tran"/>
    <property type="match status" value="1"/>
</dbReference>
<dbReference type="NCBIfam" id="TIGR01727">
    <property type="entry name" value="oligo_HPY"/>
    <property type="match status" value="1"/>
</dbReference>
<dbReference type="InterPro" id="IPR003439">
    <property type="entry name" value="ABC_transporter-like_ATP-bd"/>
</dbReference>
<keyword evidence="6 9" id="KW-0067">ATP-binding</keyword>
<dbReference type="PROSITE" id="PS00211">
    <property type="entry name" value="ABC_TRANSPORTER_1"/>
    <property type="match status" value="1"/>
</dbReference>
<dbReference type="RefSeq" id="WP_258217205.1">
    <property type="nucleotide sequence ID" value="NZ_JANQBD010000030.1"/>
</dbReference>
<dbReference type="SUPFAM" id="SSF52540">
    <property type="entry name" value="P-loop containing nucleoside triphosphate hydrolases"/>
    <property type="match status" value="1"/>
</dbReference>
<dbReference type="InterPro" id="IPR050388">
    <property type="entry name" value="ABC_Ni/Peptide_Import"/>
</dbReference>
<accession>A0ABT1YSF6</accession>
<keyword evidence="5" id="KW-0547">Nucleotide-binding</keyword>
<gene>
    <name evidence="9" type="ORF">NV381_31085</name>
</gene>
<evidence type="ECO:0000256" key="5">
    <source>
        <dbReference type="ARBA" id="ARBA00022741"/>
    </source>
</evidence>
<evidence type="ECO:0000256" key="2">
    <source>
        <dbReference type="ARBA" id="ARBA00005417"/>
    </source>
</evidence>
<evidence type="ECO:0000313" key="10">
    <source>
        <dbReference type="Proteomes" id="UP001300012"/>
    </source>
</evidence>
<dbReference type="PANTHER" id="PTHR43297">
    <property type="entry name" value="OLIGOPEPTIDE TRANSPORT ATP-BINDING PROTEIN APPD"/>
    <property type="match status" value="1"/>
</dbReference>
<reference evidence="9 10" key="1">
    <citation type="submission" date="2022-08" db="EMBL/GenBank/DDBJ databases">
        <title>Paenibacillus endoradicis sp. nov., Paenibacillus radicibacter sp. nov and Paenibacillus pararadicis sp. nov., three cold-adapted plant growth-promoting bacteria isolated from root of Larix gmelinii in Great Khingan.</title>
        <authorList>
            <person name="Xue H."/>
        </authorList>
    </citation>
    <scope>NUCLEOTIDE SEQUENCE [LARGE SCALE GENOMIC DNA]</scope>
    <source>
        <strain evidence="9 10">N5-1-1-5</strain>
    </source>
</reference>
<evidence type="ECO:0000256" key="7">
    <source>
        <dbReference type="ARBA" id="ARBA00023136"/>
    </source>
</evidence>
<dbReference type="CDD" id="cd03257">
    <property type="entry name" value="ABC_NikE_OppD_transporters"/>
    <property type="match status" value="1"/>
</dbReference>
<dbReference type="InterPro" id="IPR017871">
    <property type="entry name" value="ABC_transporter-like_CS"/>
</dbReference>